<organism evidence="1">
    <name type="scientific">marine sediment metagenome</name>
    <dbReference type="NCBI Taxonomy" id="412755"/>
    <lineage>
        <taxon>unclassified sequences</taxon>
        <taxon>metagenomes</taxon>
        <taxon>ecological metagenomes</taxon>
    </lineage>
</organism>
<evidence type="ECO:0000313" key="1">
    <source>
        <dbReference type="EMBL" id="GAJ22822.1"/>
    </source>
</evidence>
<protein>
    <submittedName>
        <fullName evidence="1">Uncharacterized protein</fullName>
    </submittedName>
</protein>
<reference evidence="1" key="1">
    <citation type="journal article" date="2014" name="Front. Microbiol.">
        <title>High frequency of phylogenetically diverse reductive dehalogenase-homologous genes in deep subseafloor sedimentary metagenomes.</title>
        <authorList>
            <person name="Kawai M."/>
            <person name="Futagami T."/>
            <person name="Toyoda A."/>
            <person name="Takaki Y."/>
            <person name="Nishi S."/>
            <person name="Hori S."/>
            <person name="Arai W."/>
            <person name="Tsubouchi T."/>
            <person name="Morono Y."/>
            <person name="Uchiyama I."/>
            <person name="Ito T."/>
            <person name="Fujiyama A."/>
            <person name="Inagaki F."/>
            <person name="Takami H."/>
        </authorList>
    </citation>
    <scope>NUCLEOTIDE SEQUENCE</scope>
    <source>
        <strain evidence="1">Expedition CK06-06</strain>
    </source>
</reference>
<dbReference type="AlphaFoldDB" id="X1VR03"/>
<name>X1VR03_9ZZZZ</name>
<proteinExistence type="predicted"/>
<sequence length="49" mass="5684">MGFVVVWGMPSASKGKRPTRKSQAEKVFDKYPHTEWADNALEEVMKMRK</sequence>
<gene>
    <name evidence="1" type="ORF">S12H4_55727</name>
</gene>
<comment type="caution">
    <text evidence="1">The sequence shown here is derived from an EMBL/GenBank/DDBJ whole genome shotgun (WGS) entry which is preliminary data.</text>
</comment>
<dbReference type="EMBL" id="BARW01035784">
    <property type="protein sequence ID" value="GAJ22822.1"/>
    <property type="molecule type" value="Genomic_DNA"/>
</dbReference>
<accession>X1VR03</accession>